<dbReference type="Pfam" id="PF01541">
    <property type="entry name" value="GIY-YIG"/>
    <property type="match status" value="1"/>
</dbReference>
<feature type="region of interest" description="Disordered" evidence="8">
    <location>
        <begin position="401"/>
        <end position="432"/>
    </location>
</feature>
<dbReference type="OrthoDB" id="24645at2759"/>
<feature type="compositionally biased region" description="Acidic residues" evidence="8">
    <location>
        <begin position="365"/>
        <end position="380"/>
    </location>
</feature>
<dbReference type="InterPro" id="IPR000305">
    <property type="entry name" value="GIY-YIG_endonuc"/>
</dbReference>
<evidence type="ECO:0000256" key="4">
    <source>
        <dbReference type="ARBA" id="ARBA00022801"/>
    </source>
</evidence>
<evidence type="ECO:0000256" key="8">
    <source>
        <dbReference type="SAM" id="MobiDB-lite"/>
    </source>
</evidence>
<sequence length="432" mass="48317">MISVLSTISHRTLPVLLLLRPSRATVCRAAQVSSFPRAKRARMEPLEMPEFYCVYLLRSTVRPTAFYLGSTPDPRRRLAQHNGETKGGAERTSRGHLRPWEMTCIVYGFTSAVAALQFEWAWQHPDKTSKINESERISKSVRRETSSGRTKILTPHMGMKALLANLHLLLRVPAFARWPLSVRFFTEDLYLAWEVYCRTERGPSNAVEVKLDLRKRERSRSPSPPPGRRTGSKMKQFTPTGEGGLQGLDITNHHLDRHMQKAKDLLRDGDIKCGVCAKIFAHGGATAVVCPHAFCNHVAHLKCLSQVFLRTDLKYAVLPTEGVCPGCNRSTKWVDLVRELSSRTRRRPKAAKGKSVSAVGVVGREDEEDDEEDGEEEAEMELVLSDNELGSYDIMAHISDSGSLSVTDSGSEASHRSRGSAGKSQKKRRKNK</sequence>
<feature type="compositionally biased region" description="Polar residues" evidence="8">
    <location>
        <begin position="401"/>
        <end position="412"/>
    </location>
</feature>
<evidence type="ECO:0000259" key="9">
    <source>
        <dbReference type="PROSITE" id="PS50164"/>
    </source>
</evidence>
<dbReference type="Proteomes" id="UP000246991">
    <property type="component" value="Unassembled WGS sequence"/>
</dbReference>
<evidence type="ECO:0000256" key="6">
    <source>
        <dbReference type="ARBA" id="ARBA00023204"/>
    </source>
</evidence>
<evidence type="ECO:0000313" key="11">
    <source>
        <dbReference type="Proteomes" id="UP000246991"/>
    </source>
</evidence>
<evidence type="ECO:0000256" key="7">
    <source>
        <dbReference type="ARBA" id="ARBA00023242"/>
    </source>
</evidence>
<dbReference type="InterPro" id="IPR048749">
    <property type="entry name" value="SLX1_C"/>
</dbReference>
<feature type="non-terminal residue" evidence="10">
    <location>
        <position position="432"/>
    </location>
</feature>
<dbReference type="HAMAP" id="MF_03100">
    <property type="entry name" value="Endonuc_su_Slx1"/>
    <property type="match status" value="1"/>
</dbReference>
<evidence type="ECO:0000313" key="10">
    <source>
        <dbReference type="EMBL" id="PWW74400.1"/>
    </source>
</evidence>
<feature type="region of interest" description="Disordered" evidence="8">
    <location>
        <begin position="344"/>
        <end position="382"/>
    </location>
</feature>
<name>A0A317SL71_9PEZI</name>
<feature type="domain" description="GIY-YIG" evidence="9">
    <location>
        <begin position="50"/>
        <end position="133"/>
    </location>
</feature>
<keyword evidence="11" id="KW-1185">Reference proteome</keyword>
<keyword evidence="6" id="KW-0234">DNA repair</keyword>
<comment type="caution">
    <text evidence="10">The sequence shown here is derived from an EMBL/GenBank/DDBJ whole genome shotgun (WGS) entry which is preliminary data.</text>
</comment>
<keyword evidence="4" id="KW-0378">Hydrolase</keyword>
<dbReference type="InterPro" id="IPR027520">
    <property type="entry name" value="Slx1"/>
</dbReference>
<evidence type="ECO:0000256" key="3">
    <source>
        <dbReference type="ARBA" id="ARBA00022763"/>
    </source>
</evidence>
<keyword evidence="3" id="KW-0227">DNA damage</keyword>
<dbReference type="AlphaFoldDB" id="A0A317SL71"/>
<dbReference type="InterPro" id="IPR050381">
    <property type="entry name" value="SLX1_endonuclease"/>
</dbReference>
<dbReference type="FunFam" id="3.40.1440.10:FF:000006">
    <property type="entry name" value="Structure-specific endonuclease subunit SLX1"/>
    <property type="match status" value="1"/>
</dbReference>
<reference evidence="10 11" key="1">
    <citation type="submission" date="2018-03" db="EMBL/GenBank/DDBJ databases">
        <title>Genomes of Pezizomycetes fungi and the evolution of truffles.</title>
        <authorList>
            <person name="Murat C."/>
            <person name="Payen T."/>
            <person name="Noel B."/>
            <person name="Kuo A."/>
            <person name="Martin F.M."/>
        </authorList>
    </citation>
    <scope>NUCLEOTIDE SEQUENCE [LARGE SCALE GENOMIC DNA]</scope>
    <source>
        <strain evidence="10">091103-1</strain>
    </source>
</reference>
<feature type="region of interest" description="Disordered" evidence="8">
    <location>
        <begin position="72"/>
        <end position="93"/>
    </location>
</feature>
<dbReference type="PANTHER" id="PTHR20208:SF10">
    <property type="entry name" value="STRUCTURE-SPECIFIC ENDONUCLEASE SUBUNIT SLX1"/>
    <property type="match status" value="1"/>
</dbReference>
<evidence type="ECO:0000256" key="1">
    <source>
        <dbReference type="ARBA" id="ARBA00022722"/>
    </source>
</evidence>
<feature type="compositionally biased region" description="Basic and acidic residues" evidence="8">
    <location>
        <begin position="83"/>
        <end position="93"/>
    </location>
</feature>
<keyword evidence="1" id="KW-0540">Nuclease</keyword>
<dbReference type="GO" id="GO:0033557">
    <property type="term" value="C:Slx1-Slx4 complex"/>
    <property type="evidence" value="ECO:0007669"/>
    <property type="project" value="InterPro"/>
</dbReference>
<dbReference type="PANTHER" id="PTHR20208">
    <property type="entry name" value="STRUCTURE-SPECIFIC ENDONUCLEASE SUBUNIT SLX1"/>
    <property type="match status" value="1"/>
</dbReference>
<dbReference type="GO" id="GO:0000724">
    <property type="term" value="P:double-strand break repair via homologous recombination"/>
    <property type="evidence" value="ECO:0007669"/>
    <property type="project" value="TreeGrafter"/>
</dbReference>
<dbReference type="SUPFAM" id="SSF57850">
    <property type="entry name" value="RING/U-box"/>
    <property type="match status" value="1"/>
</dbReference>
<proteinExistence type="inferred from homology"/>
<dbReference type="GO" id="GO:0017108">
    <property type="term" value="F:5'-flap endonuclease activity"/>
    <property type="evidence" value="ECO:0007669"/>
    <property type="project" value="InterPro"/>
</dbReference>
<dbReference type="Pfam" id="PF21202">
    <property type="entry name" value="SLX1_C"/>
    <property type="match status" value="1"/>
</dbReference>
<keyword evidence="7" id="KW-0539">Nucleus</keyword>
<dbReference type="InterPro" id="IPR035901">
    <property type="entry name" value="GIY-YIG_endonuc_sf"/>
</dbReference>
<evidence type="ECO:0000256" key="5">
    <source>
        <dbReference type="ARBA" id="ARBA00023172"/>
    </source>
</evidence>
<dbReference type="GO" id="GO:0008821">
    <property type="term" value="F:crossover junction DNA endonuclease activity"/>
    <property type="evidence" value="ECO:0007669"/>
    <property type="project" value="TreeGrafter"/>
</dbReference>
<keyword evidence="2" id="KW-0255">Endonuclease</keyword>
<feature type="compositionally biased region" description="Low complexity" evidence="8">
    <location>
        <begin position="353"/>
        <end position="362"/>
    </location>
</feature>
<gene>
    <name evidence="10" type="ORF">C7212DRAFT_299133</name>
</gene>
<keyword evidence="5" id="KW-0233">DNA recombination</keyword>
<dbReference type="STRING" id="42249.A0A317SL71"/>
<dbReference type="CDD" id="cd10455">
    <property type="entry name" value="GIY-YIG_SLX1"/>
    <property type="match status" value="1"/>
</dbReference>
<protein>
    <recommendedName>
        <fullName evidence="9">GIY-YIG domain-containing protein</fullName>
    </recommendedName>
</protein>
<dbReference type="Gene3D" id="3.40.1440.10">
    <property type="entry name" value="GIY-YIG endonuclease"/>
    <property type="match status" value="1"/>
</dbReference>
<dbReference type="EMBL" id="PYWC01000063">
    <property type="protein sequence ID" value="PWW74400.1"/>
    <property type="molecule type" value="Genomic_DNA"/>
</dbReference>
<accession>A0A317SL71</accession>
<organism evidence="10 11">
    <name type="scientific">Tuber magnatum</name>
    <name type="common">white Piedmont truffle</name>
    <dbReference type="NCBI Taxonomy" id="42249"/>
    <lineage>
        <taxon>Eukaryota</taxon>
        <taxon>Fungi</taxon>
        <taxon>Dikarya</taxon>
        <taxon>Ascomycota</taxon>
        <taxon>Pezizomycotina</taxon>
        <taxon>Pezizomycetes</taxon>
        <taxon>Pezizales</taxon>
        <taxon>Tuberaceae</taxon>
        <taxon>Tuber</taxon>
    </lineage>
</organism>
<dbReference type="PROSITE" id="PS50164">
    <property type="entry name" value="GIY_YIG"/>
    <property type="match status" value="1"/>
</dbReference>
<dbReference type="InterPro" id="IPR013083">
    <property type="entry name" value="Znf_RING/FYVE/PHD"/>
</dbReference>
<evidence type="ECO:0000256" key="2">
    <source>
        <dbReference type="ARBA" id="ARBA00022759"/>
    </source>
</evidence>
<feature type="region of interest" description="Disordered" evidence="8">
    <location>
        <begin position="211"/>
        <end position="244"/>
    </location>
</feature>
<dbReference type="Gene3D" id="3.30.40.10">
    <property type="entry name" value="Zinc/RING finger domain, C3HC4 (zinc finger)"/>
    <property type="match status" value="1"/>
</dbReference>